<dbReference type="GeneID" id="62166867"/>
<dbReference type="PANTHER" id="PTHR42791:SF17">
    <property type="entry name" value="ACETYLTRANSFERASE, GNAT FAMILY FAMILY (AFU_ORTHOLOGUE AFUA_8G05690)"/>
    <property type="match status" value="1"/>
</dbReference>
<dbReference type="InterPro" id="IPR052523">
    <property type="entry name" value="Trichothecene_AcTrans"/>
</dbReference>
<dbReference type="OrthoDB" id="2115692at2759"/>
<dbReference type="InterPro" id="IPR016181">
    <property type="entry name" value="Acyl_CoA_acyltransferase"/>
</dbReference>
<organism evidence="2 3">
    <name type="scientific">Colletotrichum karsti</name>
    <dbReference type="NCBI Taxonomy" id="1095194"/>
    <lineage>
        <taxon>Eukaryota</taxon>
        <taxon>Fungi</taxon>
        <taxon>Dikarya</taxon>
        <taxon>Ascomycota</taxon>
        <taxon>Pezizomycotina</taxon>
        <taxon>Sordariomycetes</taxon>
        <taxon>Hypocreomycetidae</taxon>
        <taxon>Glomerellales</taxon>
        <taxon>Glomerellaceae</taxon>
        <taxon>Colletotrichum</taxon>
        <taxon>Colletotrichum boninense species complex</taxon>
    </lineage>
</organism>
<dbReference type="Gene3D" id="3.40.630.30">
    <property type="match status" value="1"/>
</dbReference>
<dbReference type="CDD" id="cd04301">
    <property type="entry name" value="NAT_SF"/>
    <property type="match status" value="1"/>
</dbReference>
<dbReference type="Proteomes" id="UP000781932">
    <property type="component" value="Unassembled WGS sequence"/>
</dbReference>
<dbReference type="InterPro" id="IPR000182">
    <property type="entry name" value="GNAT_dom"/>
</dbReference>
<name>A0A9P6HWS0_9PEZI</name>
<protein>
    <submittedName>
        <fullName evidence="2">GNAT family</fullName>
    </submittedName>
</protein>
<accession>A0A9P6HWS0</accession>
<proteinExistence type="predicted"/>
<dbReference type="Pfam" id="PF00583">
    <property type="entry name" value="Acetyltransf_1"/>
    <property type="match status" value="1"/>
</dbReference>
<dbReference type="SUPFAM" id="SSF55729">
    <property type="entry name" value="Acyl-CoA N-acyltransferases (Nat)"/>
    <property type="match status" value="1"/>
</dbReference>
<gene>
    <name evidence="2" type="ORF">CkaCkLH20_11079</name>
</gene>
<reference evidence="2" key="1">
    <citation type="submission" date="2020-03" db="EMBL/GenBank/DDBJ databases">
        <authorList>
            <person name="He L."/>
        </authorList>
    </citation>
    <scope>NUCLEOTIDE SEQUENCE</scope>
    <source>
        <strain evidence="2">CkLH20</strain>
    </source>
</reference>
<evidence type="ECO:0000313" key="2">
    <source>
        <dbReference type="EMBL" id="KAF9871432.1"/>
    </source>
</evidence>
<reference evidence="2" key="2">
    <citation type="submission" date="2020-11" db="EMBL/GenBank/DDBJ databases">
        <title>Whole genome sequencing of Colletotrichum sp.</title>
        <authorList>
            <person name="Li H."/>
        </authorList>
    </citation>
    <scope>NUCLEOTIDE SEQUENCE</scope>
    <source>
        <strain evidence="2">CkLH20</strain>
    </source>
</reference>
<dbReference type="RefSeq" id="XP_038740893.1">
    <property type="nucleotide sequence ID" value="XM_038893793.1"/>
</dbReference>
<dbReference type="GO" id="GO:0016747">
    <property type="term" value="F:acyltransferase activity, transferring groups other than amino-acyl groups"/>
    <property type="evidence" value="ECO:0007669"/>
    <property type="project" value="InterPro"/>
</dbReference>
<feature type="domain" description="N-acetyltransferase" evidence="1">
    <location>
        <begin position="3"/>
        <end position="208"/>
    </location>
</feature>
<dbReference type="EMBL" id="JAATWM020000045">
    <property type="protein sequence ID" value="KAF9871432.1"/>
    <property type="molecule type" value="Genomic_DNA"/>
</dbReference>
<dbReference type="PROSITE" id="PS51186">
    <property type="entry name" value="GNAT"/>
    <property type="match status" value="1"/>
</dbReference>
<evidence type="ECO:0000259" key="1">
    <source>
        <dbReference type="PROSITE" id="PS51186"/>
    </source>
</evidence>
<comment type="caution">
    <text evidence="2">The sequence shown here is derived from an EMBL/GenBank/DDBJ whole genome shotgun (WGS) entry which is preliminary data.</text>
</comment>
<keyword evidence="3" id="KW-1185">Reference proteome</keyword>
<dbReference type="AlphaFoldDB" id="A0A9P6HWS0"/>
<evidence type="ECO:0000313" key="3">
    <source>
        <dbReference type="Proteomes" id="UP000781932"/>
    </source>
</evidence>
<sequence length="237" mass="26918">MPLAVLPALVEDIPRVYDVQFAAFRDEPIMRFLYPNGVDRELHTKGTVEWWNHDRIGHTVKCVETDTGEIVGMATWEIYWRPGEENAYQKPDGIPWLTGDDKVRCERILVPMWDMRVKLFGKRRYIYLSTIAVDPDHQRKGIGRKLMQWGADVADQLELPIYTEASDTGFSLYSSVGFERLTHVKLVHSAEARGKDEAAEVPLVVRMPKAAGGISFKRWSDAGFPKDFNVHGNGVSA</sequence>
<dbReference type="PANTHER" id="PTHR42791">
    <property type="entry name" value="GNAT FAMILY ACETYLTRANSFERASE"/>
    <property type="match status" value="1"/>
</dbReference>